<dbReference type="SUPFAM" id="SSF50998">
    <property type="entry name" value="Quinoprotein alcohol dehydrogenase-like"/>
    <property type="match status" value="1"/>
</dbReference>
<dbReference type="Pfam" id="PF13360">
    <property type="entry name" value="PQQ_2"/>
    <property type="match status" value="1"/>
</dbReference>
<dbReference type="Gene3D" id="2.130.10.10">
    <property type="entry name" value="YVTN repeat-like/Quinoprotein amine dehydrogenase"/>
    <property type="match status" value="1"/>
</dbReference>
<gene>
    <name evidence="3" type="ORF">JE024_16535</name>
</gene>
<name>A0ABS2URX2_9ACTN</name>
<feature type="compositionally biased region" description="Basic and acidic residues" evidence="1">
    <location>
        <begin position="7"/>
        <end position="20"/>
    </location>
</feature>
<dbReference type="EMBL" id="JAFEJA010000001">
    <property type="protein sequence ID" value="MBM9620317.1"/>
    <property type="molecule type" value="Genomic_DNA"/>
</dbReference>
<sequence length="339" mass="34459">MQALRSGDGKALWRTERPDTSGEPAGTRPAGTTVPLVAGALVVSAEEGRLRGRAVADGRIVWDVPLGGRAAGRLIGVEGRVFAGRAGPDGLHVGAHRIADGARDWTRQVAGPGAAAGSGALRYGAHGHAAGLLYANTERGLESWDTDTGSLRHLAESFDVDGFGEQSTETRQCPDLRLAAGQIFCPDPDGAGLHMRAAEDLSGLFREDTMRLPAGADPRRAVIGAVYVGRALVLPTGSGQVREIGGGADEPLEYDVAGPGGRPVPLSVPVLVGTTVVFADDTSLYTRPQGGEVAKSPVRGAPGAGGSGSGRGPELLSVGGTVLLAYGDGTVASTALPGR</sequence>
<proteinExistence type="predicted"/>
<dbReference type="InterPro" id="IPR011047">
    <property type="entry name" value="Quinoprotein_ADH-like_sf"/>
</dbReference>
<feature type="region of interest" description="Disordered" evidence="1">
    <location>
        <begin position="288"/>
        <end position="312"/>
    </location>
</feature>
<organism evidence="3 4">
    <name type="scientific">Streptomyces zhihengii</name>
    <dbReference type="NCBI Taxonomy" id="1818004"/>
    <lineage>
        <taxon>Bacteria</taxon>
        <taxon>Bacillati</taxon>
        <taxon>Actinomycetota</taxon>
        <taxon>Actinomycetes</taxon>
        <taxon>Kitasatosporales</taxon>
        <taxon>Streptomycetaceae</taxon>
        <taxon>Streptomyces</taxon>
    </lineage>
</organism>
<evidence type="ECO:0000313" key="3">
    <source>
        <dbReference type="EMBL" id="MBM9620317.1"/>
    </source>
</evidence>
<feature type="domain" description="Pyrrolo-quinoline quinone repeat" evidence="2">
    <location>
        <begin position="3"/>
        <end position="151"/>
    </location>
</feature>
<feature type="compositionally biased region" description="Gly residues" evidence="1">
    <location>
        <begin position="302"/>
        <end position="311"/>
    </location>
</feature>
<evidence type="ECO:0000313" key="4">
    <source>
        <dbReference type="Proteomes" id="UP000664109"/>
    </source>
</evidence>
<keyword evidence="4" id="KW-1185">Reference proteome</keyword>
<accession>A0ABS2URX2</accession>
<dbReference type="InterPro" id="IPR015943">
    <property type="entry name" value="WD40/YVTN_repeat-like_dom_sf"/>
</dbReference>
<reference evidence="3 4" key="1">
    <citation type="journal article" date="2016" name="Arch. Microbiol.">
        <title>Streptomyces zhihengii sp. nov., isolated from rhizospheric soil of Psammosilene tunicoides.</title>
        <authorList>
            <person name="Huang M.J."/>
            <person name="Fei J.J."/>
            <person name="Salam N."/>
            <person name="Kim C.J."/>
            <person name="Hozzein W.N."/>
            <person name="Xiao M."/>
            <person name="Huang H.Q."/>
            <person name="Li W.J."/>
        </authorList>
    </citation>
    <scope>NUCLEOTIDE SEQUENCE [LARGE SCALE GENOMIC DNA]</scope>
    <source>
        <strain evidence="3 4">YIM T102</strain>
    </source>
</reference>
<dbReference type="InterPro" id="IPR002372">
    <property type="entry name" value="PQQ_rpt_dom"/>
</dbReference>
<evidence type="ECO:0000256" key="1">
    <source>
        <dbReference type="SAM" id="MobiDB-lite"/>
    </source>
</evidence>
<feature type="region of interest" description="Disordered" evidence="1">
    <location>
        <begin position="1"/>
        <end position="31"/>
    </location>
</feature>
<dbReference type="Proteomes" id="UP000664109">
    <property type="component" value="Unassembled WGS sequence"/>
</dbReference>
<comment type="caution">
    <text evidence="3">The sequence shown here is derived from an EMBL/GenBank/DDBJ whole genome shotgun (WGS) entry which is preliminary data.</text>
</comment>
<protein>
    <submittedName>
        <fullName evidence="3">PQQ-binding-like beta-propeller repeat protein</fullName>
    </submittedName>
</protein>
<evidence type="ECO:0000259" key="2">
    <source>
        <dbReference type="Pfam" id="PF13360"/>
    </source>
</evidence>